<dbReference type="Proteomes" id="UP000187203">
    <property type="component" value="Unassembled WGS sequence"/>
</dbReference>
<proteinExistence type="predicted"/>
<evidence type="ECO:0000313" key="2">
    <source>
        <dbReference type="Proteomes" id="UP000187203"/>
    </source>
</evidence>
<sequence length="51" mass="5943">MPHQPADTLLTVLPKPTTTPKCKQSSLAYDIKAFPRHKFLHKRSKLHHFCF</sequence>
<keyword evidence="2" id="KW-1185">Reference proteome</keyword>
<protein>
    <submittedName>
        <fullName evidence="1">Uncharacterized protein</fullName>
    </submittedName>
</protein>
<evidence type="ECO:0000313" key="1">
    <source>
        <dbReference type="EMBL" id="OMP05287.1"/>
    </source>
</evidence>
<comment type="caution">
    <text evidence="1">The sequence shown here is derived from an EMBL/GenBank/DDBJ whole genome shotgun (WGS) entry which is preliminary data.</text>
</comment>
<accession>A0A1R3KDW4</accession>
<organism evidence="1 2">
    <name type="scientific">Corchorus olitorius</name>
    <dbReference type="NCBI Taxonomy" id="93759"/>
    <lineage>
        <taxon>Eukaryota</taxon>
        <taxon>Viridiplantae</taxon>
        <taxon>Streptophyta</taxon>
        <taxon>Embryophyta</taxon>
        <taxon>Tracheophyta</taxon>
        <taxon>Spermatophyta</taxon>
        <taxon>Magnoliopsida</taxon>
        <taxon>eudicotyledons</taxon>
        <taxon>Gunneridae</taxon>
        <taxon>Pentapetalae</taxon>
        <taxon>rosids</taxon>
        <taxon>malvids</taxon>
        <taxon>Malvales</taxon>
        <taxon>Malvaceae</taxon>
        <taxon>Grewioideae</taxon>
        <taxon>Apeibeae</taxon>
        <taxon>Corchorus</taxon>
    </lineage>
</organism>
<dbReference type="EMBL" id="AWUE01014046">
    <property type="protein sequence ID" value="OMP05287.1"/>
    <property type="molecule type" value="Genomic_DNA"/>
</dbReference>
<dbReference type="AlphaFoldDB" id="A0A1R3KDW4"/>
<reference evidence="2" key="1">
    <citation type="submission" date="2013-09" db="EMBL/GenBank/DDBJ databases">
        <title>Corchorus olitorius genome sequencing.</title>
        <authorList>
            <person name="Alam M."/>
            <person name="Haque M.S."/>
            <person name="Islam M.S."/>
            <person name="Emdad E.M."/>
            <person name="Islam M.M."/>
            <person name="Ahmed B."/>
            <person name="Halim A."/>
            <person name="Hossen Q.M.M."/>
            <person name="Hossain M.Z."/>
            <person name="Ahmed R."/>
            <person name="Khan M.M."/>
            <person name="Islam R."/>
            <person name="Rashid M.M."/>
            <person name="Khan S.A."/>
            <person name="Rahman M.S."/>
            <person name="Alam M."/>
            <person name="Yahiya A.S."/>
            <person name="Khan M.S."/>
            <person name="Azam M.S."/>
            <person name="Haque T."/>
            <person name="Lashkar M.Z.H."/>
            <person name="Akhand A.I."/>
            <person name="Morshed G."/>
            <person name="Roy S."/>
            <person name="Uddin K.S."/>
            <person name="Rabeya T."/>
            <person name="Hossain A.S."/>
            <person name="Chowdhury A."/>
            <person name="Snigdha A.R."/>
            <person name="Mortoza M.S."/>
            <person name="Matin S.A."/>
            <person name="Hoque S.M.E."/>
            <person name="Islam M.K."/>
            <person name="Roy D.K."/>
            <person name="Haider R."/>
            <person name="Moosa M.M."/>
            <person name="Elias S.M."/>
            <person name="Hasan A.M."/>
            <person name="Jahan S."/>
            <person name="Shafiuddin M."/>
            <person name="Mahmood N."/>
            <person name="Shommy N.S."/>
        </authorList>
    </citation>
    <scope>NUCLEOTIDE SEQUENCE [LARGE SCALE GENOMIC DNA]</scope>
    <source>
        <strain evidence="2">cv. O-4</strain>
    </source>
</reference>
<gene>
    <name evidence="1" type="ORF">COLO4_08941</name>
</gene>
<name>A0A1R3KDW4_9ROSI</name>